<dbReference type="Proteomes" id="UP000006281">
    <property type="component" value="Chromosome"/>
</dbReference>
<dbReference type="AlphaFoldDB" id="K0JNW4"/>
<evidence type="ECO:0000313" key="1">
    <source>
        <dbReference type="EMBL" id="CCH27890.1"/>
    </source>
</evidence>
<sequence length="94" mass="10178">MSQQPITDTDSAPPRRDWVLRCDGSSGRVFEVGVTLGTAEVHLPLDTDCIRLELQQVRALRSALDEAITCVEADLRAAGHVTERVTGRTAAHPA</sequence>
<keyword evidence="2" id="KW-1185">Reference proteome</keyword>
<protein>
    <submittedName>
        <fullName evidence="1">Uncharacterized protein</fullName>
    </submittedName>
</protein>
<name>K0JNW4_SACES</name>
<proteinExistence type="predicted"/>
<dbReference type="OrthoDB" id="3696261at2"/>
<dbReference type="BioCyc" id="SESP1179773:BN6_RS02760-MONOMER"/>
<dbReference type="STRING" id="1179773.BN6_05590"/>
<dbReference type="RefSeq" id="WP_015098004.1">
    <property type="nucleotide sequence ID" value="NC_019673.1"/>
</dbReference>
<dbReference type="PATRIC" id="fig|1179773.3.peg.565"/>
<dbReference type="KEGG" id="sesp:BN6_05590"/>
<reference evidence="1 2" key="1">
    <citation type="journal article" date="2012" name="BMC Genomics">
        <title>Complete genome sequence of Saccharothrix espanaensis DSM 44229T and comparison to the other completely sequenced Pseudonocardiaceae.</title>
        <authorList>
            <person name="Strobel T."/>
            <person name="Al-Dilaimi A."/>
            <person name="Blom J."/>
            <person name="Gessner A."/>
            <person name="Kalinowski J."/>
            <person name="Luzhetska M."/>
            <person name="Puhler A."/>
            <person name="Szczepanowski R."/>
            <person name="Bechthold A."/>
            <person name="Ruckert C."/>
        </authorList>
    </citation>
    <scope>NUCLEOTIDE SEQUENCE [LARGE SCALE GENOMIC DNA]</scope>
    <source>
        <strain evidence="2">ATCC 51144 / DSM 44229 / JCM 9112 / NBRC 15066 / NRRL 15764</strain>
    </source>
</reference>
<gene>
    <name evidence="1" type="ordered locus">BN6_05590</name>
</gene>
<dbReference type="HOGENOM" id="CLU_2384379_0_0_11"/>
<accession>K0JNW4</accession>
<evidence type="ECO:0000313" key="2">
    <source>
        <dbReference type="Proteomes" id="UP000006281"/>
    </source>
</evidence>
<dbReference type="EMBL" id="HE804045">
    <property type="protein sequence ID" value="CCH27890.1"/>
    <property type="molecule type" value="Genomic_DNA"/>
</dbReference>
<organism evidence="1 2">
    <name type="scientific">Saccharothrix espanaensis (strain ATCC 51144 / DSM 44229 / JCM 9112 / NBRC 15066 / NRRL 15764)</name>
    <dbReference type="NCBI Taxonomy" id="1179773"/>
    <lineage>
        <taxon>Bacteria</taxon>
        <taxon>Bacillati</taxon>
        <taxon>Actinomycetota</taxon>
        <taxon>Actinomycetes</taxon>
        <taxon>Pseudonocardiales</taxon>
        <taxon>Pseudonocardiaceae</taxon>
        <taxon>Saccharothrix</taxon>
    </lineage>
</organism>